<sequence>MMNPRMFRNLFFTVPLLFYEVSRVLCESSSNSVFESALRPAGQAGTVDFISSLVLSRVKSGRQSAGPVAFVLNGEPAQAGRFPYIASLRRPDGEREHYCGGALIAPDKVITAAHCVDFRMPNNGEEKPIVHIGRLCRACVSSFTEVRTRSSVIHPDWDGIVSSGNDVAILTLERAVPDAAVRLAQPSLALAEGRELVVAGWGFHGADESLHFTLQQGRVNYLSQSNCNNTFQREIGIQFIKDSMLCAFSETTDACRGDSGGPLIIPDPRGDPSGDLLVGVVSLGVGGCVVDGTPAVYANLRELSDFIRTEAGLGGSPQPTPPPPPPPNPTQAPSVQLGSPGFGFPTSGCHTQYEVRWLFGLCPYGQSFWDFFIKGTFVSEFTKSTGLPESALEMGTDWGVKLDGCSCRMYTRVTAVATLYGEDSANALRDFLRPGTSLLDQLSSANWFVRCAATLEVATRENGRRCFS</sequence>
<comment type="similarity">
    <text evidence="1">Belongs to the peptidase S1 family.</text>
</comment>
<dbReference type="EMBL" id="GBEZ01019120">
    <property type="protein sequence ID" value="JAC67392.1"/>
    <property type="molecule type" value="Transcribed_RNA"/>
</dbReference>
<dbReference type="InterPro" id="IPR009003">
    <property type="entry name" value="Peptidase_S1_PA"/>
</dbReference>
<dbReference type="Pfam" id="PF00089">
    <property type="entry name" value="Trypsin"/>
    <property type="match status" value="1"/>
</dbReference>
<dbReference type="CDD" id="cd00190">
    <property type="entry name" value="Tryp_SPc"/>
    <property type="match status" value="1"/>
</dbReference>
<gene>
    <name evidence="10" type="primary">TPSG1</name>
    <name evidence="10" type="ORF">TSPGSL018_11288</name>
</gene>
<evidence type="ECO:0000259" key="9">
    <source>
        <dbReference type="PROSITE" id="PS50240"/>
    </source>
</evidence>
<organism evidence="10">
    <name type="scientific">Tetraselmis sp. GSL018</name>
    <dbReference type="NCBI Taxonomy" id="582737"/>
    <lineage>
        <taxon>Eukaryota</taxon>
        <taxon>Viridiplantae</taxon>
        <taxon>Chlorophyta</taxon>
        <taxon>core chlorophytes</taxon>
        <taxon>Chlorodendrophyceae</taxon>
        <taxon>Chlorodendrales</taxon>
        <taxon>Chlorodendraceae</taxon>
        <taxon>Tetraselmis</taxon>
    </lineage>
</organism>
<feature type="compositionally biased region" description="Pro residues" evidence="7">
    <location>
        <begin position="318"/>
        <end position="330"/>
    </location>
</feature>
<accession>A0A061R384</accession>
<keyword evidence="3 6" id="KW-0378">Hydrolase</keyword>
<name>A0A061R384_9CHLO</name>
<dbReference type="SUPFAM" id="SSF50494">
    <property type="entry name" value="Trypsin-like serine proteases"/>
    <property type="match status" value="1"/>
</dbReference>
<feature type="signal peptide" evidence="8">
    <location>
        <begin position="1"/>
        <end position="26"/>
    </location>
</feature>
<proteinExistence type="inferred from homology"/>
<evidence type="ECO:0000256" key="6">
    <source>
        <dbReference type="RuleBase" id="RU363034"/>
    </source>
</evidence>
<dbReference type="PANTHER" id="PTHR24276:SF98">
    <property type="entry name" value="FI18310P1-RELATED"/>
    <property type="match status" value="1"/>
</dbReference>
<dbReference type="PROSITE" id="PS00135">
    <property type="entry name" value="TRYPSIN_SER"/>
    <property type="match status" value="1"/>
</dbReference>
<reference evidence="10" key="1">
    <citation type="submission" date="2014-05" db="EMBL/GenBank/DDBJ databases">
        <title>The transcriptome of the halophilic microalga Tetraselmis sp. GSL018 isolated from the Great Salt Lake, Utah.</title>
        <authorList>
            <person name="Jinkerson R.E."/>
            <person name="D'Adamo S."/>
            <person name="Posewitz M.C."/>
        </authorList>
    </citation>
    <scope>NUCLEOTIDE SEQUENCE</scope>
    <source>
        <strain evidence="10">GSL018</strain>
    </source>
</reference>
<dbReference type="FunFam" id="2.40.10.10:FF:000036">
    <property type="entry name" value="Trypsin beta"/>
    <property type="match status" value="1"/>
</dbReference>
<evidence type="ECO:0000256" key="7">
    <source>
        <dbReference type="SAM" id="MobiDB-lite"/>
    </source>
</evidence>
<keyword evidence="5" id="KW-1015">Disulfide bond</keyword>
<dbReference type="PANTHER" id="PTHR24276">
    <property type="entry name" value="POLYSERASE-RELATED"/>
    <property type="match status" value="1"/>
</dbReference>
<dbReference type="PROSITE" id="PS00134">
    <property type="entry name" value="TRYPSIN_HIS"/>
    <property type="match status" value="1"/>
</dbReference>
<dbReference type="SMART" id="SM00020">
    <property type="entry name" value="Tryp_SPc"/>
    <property type="match status" value="1"/>
</dbReference>
<evidence type="ECO:0000256" key="4">
    <source>
        <dbReference type="ARBA" id="ARBA00022825"/>
    </source>
</evidence>
<dbReference type="PROSITE" id="PS50240">
    <property type="entry name" value="TRYPSIN_DOM"/>
    <property type="match status" value="1"/>
</dbReference>
<dbReference type="InterPro" id="IPR001254">
    <property type="entry name" value="Trypsin_dom"/>
</dbReference>
<evidence type="ECO:0000256" key="1">
    <source>
        <dbReference type="ARBA" id="ARBA00007664"/>
    </source>
</evidence>
<evidence type="ECO:0000313" key="10">
    <source>
        <dbReference type="EMBL" id="JAC67392.1"/>
    </source>
</evidence>
<feature type="chain" id="PRO_5001605577" evidence="8">
    <location>
        <begin position="27"/>
        <end position="468"/>
    </location>
</feature>
<feature type="region of interest" description="Disordered" evidence="7">
    <location>
        <begin position="310"/>
        <end position="337"/>
    </location>
</feature>
<dbReference type="GO" id="GO:0006508">
    <property type="term" value="P:proteolysis"/>
    <property type="evidence" value="ECO:0007669"/>
    <property type="project" value="UniProtKB-KW"/>
</dbReference>
<dbReference type="InterPro" id="IPR033116">
    <property type="entry name" value="TRYPSIN_SER"/>
</dbReference>
<dbReference type="PRINTS" id="PR00722">
    <property type="entry name" value="CHYMOTRYPSIN"/>
</dbReference>
<dbReference type="InterPro" id="IPR001314">
    <property type="entry name" value="Peptidase_S1A"/>
</dbReference>
<evidence type="ECO:0000256" key="8">
    <source>
        <dbReference type="SAM" id="SignalP"/>
    </source>
</evidence>
<evidence type="ECO:0000256" key="2">
    <source>
        <dbReference type="ARBA" id="ARBA00022670"/>
    </source>
</evidence>
<dbReference type="InterPro" id="IPR043504">
    <property type="entry name" value="Peptidase_S1_PA_chymotrypsin"/>
</dbReference>
<protein>
    <submittedName>
        <fullName evidence="10">Tryptase gamma 1</fullName>
    </submittedName>
</protein>
<dbReference type="GO" id="GO:0004252">
    <property type="term" value="F:serine-type endopeptidase activity"/>
    <property type="evidence" value="ECO:0007669"/>
    <property type="project" value="InterPro"/>
</dbReference>
<dbReference type="InterPro" id="IPR050430">
    <property type="entry name" value="Peptidase_S1"/>
</dbReference>
<evidence type="ECO:0000256" key="3">
    <source>
        <dbReference type="ARBA" id="ARBA00022801"/>
    </source>
</evidence>
<dbReference type="AlphaFoldDB" id="A0A061R384"/>
<keyword evidence="2 6" id="KW-0645">Protease</keyword>
<keyword evidence="8" id="KW-0732">Signal</keyword>
<keyword evidence="4 6" id="KW-0720">Serine protease</keyword>
<dbReference type="Gene3D" id="2.40.10.10">
    <property type="entry name" value="Trypsin-like serine proteases"/>
    <property type="match status" value="1"/>
</dbReference>
<dbReference type="InterPro" id="IPR018114">
    <property type="entry name" value="TRYPSIN_HIS"/>
</dbReference>
<evidence type="ECO:0000256" key="5">
    <source>
        <dbReference type="ARBA" id="ARBA00023157"/>
    </source>
</evidence>
<feature type="domain" description="Peptidase S1" evidence="9">
    <location>
        <begin position="71"/>
        <end position="312"/>
    </location>
</feature>